<name>A0A8X6Q1W9_NEPPI</name>
<dbReference type="InterPro" id="IPR015943">
    <property type="entry name" value="WD40/YVTN_repeat-like_dom_sf"/>
</dbReference>
<keyword evidence="4" id="KW-1185">Reference proteome</keyword>
<dbReference type="Proteomes" id="UP000887013">
    <property type="component" value="Unassembled WGS sequence"/>
</dbReference>
<protein>
    <submittedName>
        <fullName evidence="3">Uncharacterized protein</fullName>
    </submittedName>
</protein>
<sequence>MDSKENLTNVEDAEVECEVSDRNYLKLPEIPGNVTNIAMCVEYPLLAVASDTGFVNVYELKSEEFLCNYSYPYSATSVIWSDSKLDGIGASIIVGFEDGTLHWLNLVKELIKHKQKINIQKEGPEVQMQKDESEVLENLTVDKAQSEEYVSIQKQNNDQVNLDPNLDDIQSRNDVIEEIEVDEVYDLILRAITKPHVGAAFCLSINRNSSILVSQGMDSKLFFFQLKDFTFIPLGFYLNNHQVDYFGWLNYANNSEFNEEMERLLIFCKHSYILEIGIPNVIFYKEIGDTRKSFCIEQDNCQVYKINGLLQFHELGDKISDIDLEETSEIGREILQKLKYREKKEKREAREQELGISGHITPPRILCCLPSTVPGRMWLSLGKSDSGYLFEFEFIKEFQDQPIDFIPLRALEIVSSDMVSILSMSFSSCGKILLMGLEDRTLHVCHLHEPFDPSSGFNFKKIDAYESTLNIVDCVYVSSDGRFQNIILSSVQRSGQKSFEKLKPNNFLEILSLEEALQLELSKKYKESKKKIMLILEKLKSKYVSFKEEYDAFLEECRVGLKKIQNIPEHLKLNIEVVSRCPTAVRLFEEKTKTLQRDLDKKFERDLVTVSLTKQKYFDCFKSRIECEMFSVENGEKLQSYRECRFPSCLTYSHENPFQVYGVKVEKKENPQDQLDKKSEKNKRNKTIDELKQRLSSVIKDIIDYPENGAASDIVLKYNKRKLELSERLRARIVAEEALESIVLDEETYKKTKEEIAEHIYRLKDEGYYNYAYPTLKNTFTKQQEETVSYLLMVQHFWKLFNSYVNDVQRLKDSDDNSQDKNFINEQTYVPPLKTVDLKKIHISNMRKSENLPEKRYVKIDWNAKGTEKCAEPDESSYFWKYQNKIISIKKEWIQRKFRNFHKLLRAAKPKIDCEKKFYEIRFLMKCIELNCWKSTLFEEKLSIKILSELEQVLAAEKNDISVIEEEISSLKSLRQLEKSKWINLYHDLLKIIGRNHKHKGYFKQVFKKKLFQKEDKKSHLRNSSSESSESEQNIDSPDDYKNIKLLEVDKCLLEKVMDLRLKRQEVEQKMKHYKREIRSAQVKHNAITRKIQKINDTKNETYEKLNGLMENRKQAFDTFKWPLVLYPCNIHSDYLSNKSINSAEPKQLIEFEMSRIHQIISEKLKTVNNYVNVSLLLVTSRVISAEIQDMIDVASVFLSLLDSVSASTDDYFENLELIESLESFNGVHEEKDKEEINALEKILATVKELVPLSKTSLDVVSTESISSDKRTSVESESITSKEAFQKDYFEEVFDLEQMKEEYWNVKEEELHSWHEVYNDMELLGLVDKSHLHFEDINKIFSSAIPCNTRIKTSIRSDSSSIDYYMCPFTYDIPEKIQGREVSFQEETSDTSNDVEETIDHENSLEQEYPTYFQGGLLLNLPVLREMEKRDPESFPYTKFYQDIESKEEIKAVAKIVHIKPSRTLEMQTLYSFNPTPISDFIVVNTQEITHILNFYTTTKASANDLEQQLNLLQNEVVNTKRALSYKQQDLTKVKRELYGAMKSKFFHVIDLEHLQDTLENPHFYIKQAEFRVELDIMKKKLKKMKESEVLTQKALDKLRFEDTQICDELLELRKDFKFLNENYSSKCQVLPKIGSIAKPEEDLQNAEENL</sequence>
<proteinExistence type="predicted"/>
<evidence type="ECO:0000313" key="3">
    <source>
        <dbReference type="EMBL" id="GFU02087.1"/>
    </source>
</evidence>
<gene>
    <name evidence="3" type="primary">AVEN_76141_1</name>
    <name evidence="3" type="ORF">NPIL_246514</name>
</gene>
<evidence type="ECO:0000256" key="1">
    <source>
        <dbReference type="SAM" id="Coils"/>
    </source>
</evidence>
<evidence type="ECO:0000313" key="4">
    <source>
        <dbReference type="Proteomes" id="UP000887013"/>
    </source>
</evidence>
<dbReference type="InterPro" id="IPR036322">
    <property type="entry name" value="WD40_repeat_dom_sf"/>
</dbReference>
<evidence type="ECO:0000256" key="2">
    <source>
        <dbReference type="SAM" id="MobiDB-lite"/>
    </source>
</evidence>
<feature type="coiled-coil region" evidence="1">
    <location>
        <begin position="1057"/>
        <end position="1091"/>
    </location>
</feature>
<accession>A0A8X6Q1W9</accession>
<dbReference type="Gene3D" id="2.130.10.10">
    <property type="entry name" value="YVTN repeat-like/Quinoprotein amine dehydrogenase"/>
    <property type="match status" value="1"/>
</dbReference>
<dbReference type="EMBL" id="BMAW01027424">
    <property type="protein sequence ID" value="GFU02087.1"/>
    <property type="molecule type" value="Genomic_DNA"/>
</dbReference>
<organism evidence="3 4">
    <name type="scientific">Nephila pilipes</name>
    <name type="common">Giant wood spider</name>
    <name type="synonym">Nephila maculata</name>
    <dbReference type="NCBI Taxonomy" id="299642"/>
    <lineage>
        <taxon>Eukaryota</taxon>
        <taxon>Metazoa</taxon>
        <taxon>Ecdysozoa</taxon>
        <taxon>Arthropoda</taxon>
        <taxon>Chelicerata</taxon>
        <taxon>Arachnida</taxon>
        <taxon>Araneae</taxon>
        <taxon>Araneomorphae</taxon>
        <taxon>Entelegynae</taxon>
        <taxon>Araneoidea</taxon>
        <taxon>Nephilidae</taxon>
        <taxon>Nephila</taxon>
    </lineage>
</organism>
<dbReference type="OrthoDB" id="6430526at2759"/>
<feature type="region of interest" description="Disordered" evidence="2">
    <location>
        <begin position="1017"/>
        <end position="1037"/>
    </location>
</feature>
<feature type="coiled-coil region" evidence="1">
    <location>
        <begin position="1496"/>
        <end position="1523"/>
    </location>
</feature>
<keyword evidence="1" id="KW-0175">Coiled coil</keyword>
<comment type="caution">
    <text evidence="3">The sequence shown here is derived from an EMBL/GenBank/DDBJ whole genome shotgun (WGS) entry which is preliminary data.</text>
</comment>
<dbReference type="SUPFAM" id="SSF50978">
    <property type="entry name" value="WD40 repeat-like"/>
    <property type="match status" value="1"/>
</dbReference>
<reference evidence="3" key="1">
    <citation type="submission" date="2020-08" db="EMBL/GenBank/DDBJ databases">
        <title>Multicomponent nature underlies the extraordinary mechanical properties of spider dragline silk.</title>
        <authorList>
            <person name="Kono N."/>
            <person name="Nakamura H."/>
            <person name="Mori M."/>
            <person name="Yoshida Y."/>
            <person name="Ohtoshi R."/>
            <person name="Malay A.D."/>
            <person name="Moran D.A.P."/>
            <person name="Tomita M."/>
            <person name="Numata K."/>
            <person name="Arakawa K."/>
        </authorList>
    </citation>
    <scope>NUCLEOTIDE SEQUENCE</scope>
</reference>
<feature type="coiled-coil region" evidence="1">
    <location>
        <begin position="947"/>
        <end position="974"/>
    </location>
</feature>